<proteinExistence type="predicted"/>
<accession>A0ABC8SHV9</accession>
<reference evidence="1 2" key="1">
    <citation type="submission" date="2024-02" db="EMBL/GenBank/DDBJ databases">
        <authorList>
            <person name="Vignale AGUSTIN F."/>
            <person name="Sosa J E."/>
            <person name="Modenutti C."/>
        </authorList>
    </citation>
    <scope>NUCLEOTIDE SEQUENCE [LARGE SCALE GENOMIC DNA]</scope>
</reference>
<organism evidence="1 2">
    <name type="scientific">Ilex paraguariensis</name>
    <name type="common">yerba mate</name>
    <dbReference type="NCBI Taxonomy" id="185542"/>
    <lineage>
        <taxon>Eukaryota</taxon>
        <taxon>Viridiplantae</taxon>
        <taxon>Streptophyta</taxon>
        <taxon>Embryophyta</taxon>
        <taxon>Tracheophyta</taxon>
        <taxon>Spermatophyta</taxon>
        <taxon>Magnoliopsida</taxon>
        <taxon>eudicotyledons</taxon>
        <taxon>Gunneridae</taxon>
        <taxon>Pentapetalae</taxon>
        <taxon>asterids</taxon>
        <taxon>campanulids</taxon>
        <taxon>Aquifoliales</taxon>
        <taxon>Aquifoliaceae</taxon>
        <taxon>Ilex</taxon>
    </lineage>
</organism>
<dbReference type="AlphaFoldDB" id="A0ABC8SHV9"/>
<protein>
    <submittedName>
        <fullName evidence="1">Uncharacterized protein</fullName>
    </submittedName>
</protein>
<gene>
    <name evidence="1" type="ORF">ILEXP_LOCUS25338</name>
</gene>
<feature type="non-terminal residue" evidence="1">
    <location>
        <position position="89"/>
    </location>
</feature>
<sequence length="89" mass="9118">AEYGRESAKVEEKTTLGLLGTSDSEARLGRWCAGEAWALVLGCVDEDKDAKGRGIGRGRAGKGARARALVLGAAVGVGRCGCWVPGCLA</sequence>
<dbReference type="Proteomes" id="UP001642360">
    <property type="component" value="Unassembled WGS sequence"/>
</dbReference>
<dbReference type="EMBL" id="CAUOFW020002913">
    <property type="protein sequence ID" value="CAK9156786.1"/>
    <property type="molecule type" value="Genomic_DNA"/>
</dbReference>
<comment type="caution">
    <text evidence="1">The sequence shown here is derived from an EMBL/GenBank/DDBJ whole genome shotgun (WGS) entry which is preliminary data.</text>
</comment>
<keyword evidence="2" id="KW-1185">Reference proteome</keyword>
<feature type="non-terminal residue" evidence="1">
    <location>
        <position position="1"/>
    </location>
</feature>
<name>A0ABC8SHV9_9AQUA</name>
<evidence type="ECO:0000313" key="2">
    <source>
        <dbReference type="Proteomes" id="UP001642360"/>
    </source>
</evidence>
<evidence type="ECO:0000313" key="1">
    <source>
        <dbReference type="EMBL" id="CAK9156786.1"/>
    </source>
</evidence>